<name>A0ABN3EFA4_9ACTN</name>
<keyword evidence="2" id="KW-1185">Reference proteome</keyword>
<proteinExistence type="predicted"/>
<sequence>MLLEEGPLALEADQPALVDQHVDREADGVAGHAVLLLQLSLDRERDVARPLPGRDAAAQIGGQALVLR</sequence>
<dbReference type="Proteomes" id="UP001500305">
    <property type="component" value="Unassembled WGS sequence"/>
</dbReference>
<dbReference type="EMBL" id="BAAATR010000021">
    <property type="protein sequence ID" value="GAA2256747.1"/>
    <property type="molecule type" value="Genomic_DNA"/>
</dbReference>
<protein>
    <submittedName>
        <fullName evidence="1">Uncharacterized protein</fullName>
    </submittedName>
</protein>
<organism evidence="1 2">
    <name type="scientific">Kitasatospora cystarginea</name>
    <dbReference type="NCBI Taxonomy" id="58350"/>
    <lineage>
        <taxon>Bacteria</taxon>
        <taxon>Bacillati</taxon>
        <taxon>Actinomycetota</taxon>
        <taxon>Actinomycetes</taxon>
        <taxon>Kitasatosporales</taxon>
        <taxon>Streptomycetaceae</taxon>
        <taxon>Kitasatospora</taxon>
    </lineage>
</organism>
<accession>A0ABN3EFA4</accession>
<evidence type="ECO:0000313" key="1">
    <source>
        <dbReference type="EMBL" id="GAA2256747.1"/>
    </source>
</evidence>
<evidence type="ECO:0000313" key="2">
    <source>
        <dbReference type="Proteomes" id="UP001500305"/>
    </source>
</evidence>
<reference evidence="1 2" key="1">
    <citation type="journal article" date="2019" name="Int. J. Syst. Evol. Microbiol.">
        <title>The Global Catalogue of Microorganisms (GCM) 10K type strain sequencing project: providing services to taxonomists for standard genome sequencing and annotation.</title>
        <authorList>
            <consortium name="The Broad Institute Genomics Platform"/>
            <consortium name="The Broad Institute Genome Sequencing Center for Infectious Disease"/>
            <person name="Wu L."/>
            <person name="Ma J."/>
        </authorList>
    </citation>
    <scope>NUCLEOTIDE SEQUENCE [LARGE SCALE GENOMIC DNA]</scope>
    <source>
        <strain evidence="1 2">JCM 7356</strain>
    </source>
</reference>
<gene>
    <name evidence="1" type="ORF">GCM10010430_45750</name>
</gene>
<comment type="caution">
    <text evidence="1">The sequence shown here is derived from an EMBL/GenBank/DDBJ whole genome shotgun (WGS) entry which is preliminary data.</text>
</comment>